<feature type="compositionally biased region" description="Gly residues" evidence="1">
    <location>
        <begin position="247"/>
        <end position="257"/>
    </location>
</feature>
<protein>
    <submittedName>
        <fullName evidence="2">Uncharacterized protein</fullName>
    </submittedName>
</protein>
<evidence type="ECO:0000313" key="2">
    <source>
        <dbReference type="EMBL" id="KAJ6851616.1"/>
    </source>
</evidence>
<dbReference type="PANTHER" id="PTHR34285">
    <property type="entry name" value="OS08G0510800 PROTEIN"/>
    <property type="match status" value="1"/>
</dbReference>
<sequence>MKASVKLREDEGKPPLLRAKFPVSILSLPFVASFSATPNPRDLSFHLLSSPSPSSSFPFPTLKLTCTPNPNPNPNFSLSLRSSLRFPIRFSLHLSPTAPTFSLTFKPSIGDFSFTKKSTSSSSSPSSNPNPKEDPVPSPPMAVKVSTALPAGNASGVRVRWAVHLPPDSGRLPYLTLDKISVERTEGRKDEEGEEKKEWGEKDFAAMGGMCFWMMREVEELRKENASIMEEIESVRVKVLGNAAASGGHGRTGGGVTDKGVRK</sequence>
<evidence type="ECO:0000313" key="3">
    <source>
        <dbReference type="Proteomes" id="UP001140949"/>
    </source>
</evidence>
<feature type="compositionally biased region" description="Low complexity" evidence="1">
    <location>
        <begin position="116"/>
        <end position="130"/>
    </location>
</feature>
<organism evidence="2 3">
    <name type="scientific">Iris pallida</name>
    <name type="common">Sweet iris</name>
    <dbReference type="NCBI Taxonomy" id="29817"/>
    <lineage>
        <taxon>Eukaryota</taxon>
        <taxon>Viridiplantae</taxon>
        <taxon>Streptophyta</taxon>
        <taxon>Embryophyta</taxon>
        <taxon>Tracheophyta</taxon>
        <taxon>Spermatophyta</taxon>
        <taxon>Magnoliopsida</taxon>
        <taxon>Liliopsida</taxon>
        <taxon>Asparagales</taxon>
        <taxon>Iridaceae</taxon>
        <taxon>Iridoideae</taxon>
        <taxon>Irideae</taxon>
        <taxon>Iris</taxon>
    </lineage>
</organism>
<dbReference type="AlphaFoldDB" id="A0AAX6IEE3"/>
<feature type="region of interest" description="Disordered" evidence="1">
    <location>
        <begin position="244"/>
        <end position="263"/>
    </location>
</feature>
<keyword evidence="3" id="KW-1185">Reference proteome</keyword>
<name>A0AAX6IEE3_IRIPA</name>
<proteinExistence type="predicted"/>
<evidence type="ECO:0000256" key="1">
    <source>
        <dbReference type="SAM" id="MobiDB-lite"/>
    </source>
</evidence>
<reference evidence="2" key="2">
    <citation type="submission" date="2023-04" db="EMBL/GenBank/DDBJ databases">
        <authorList>
            <person name="Bruccoleri R.E."/>
            <person name="Oakeley E.J."/>
            <person name="Faust A.-M."/>
            <person name="Dessus-Babus S."/>
            <person name="Altorfer M."/>
            <person name="Burckhardt D."/>
            <person name="Oertli M."/>
            <person name="Naumann U."/>
            <person name="Petersen F."/>
            <person name="Wong J."/>
        </authorList>
    </citation>
    <scope>NUCLEOTIDE SEQUENCE</scope>
    <source>
        <strain evidence="2">GSM-AAB239-AS_SAM_17_03QT</strain>
        <tissue evidence="2">Leaf</tissue>
    </source>
</reference>
<reference evidence="2" key="1">
    <citation type="journal article" date="2023" name="GigaByte">
        <title>Genome assembly of the bearded iris, Iris pallida Lam.</title>
        <authorList>
            <person name="Bruccoleri R.E."/>
            <person name="Oakeley E.J."/>
            <person name="Faust A.M.E."/>
            <person name="Altorfer M."/>
            <person name="Dessus-Babus S."/>
            <person name="Burckhardt D."/>
            <person name="Oertli M."/>
            <person name="Naumann U."/>
            <person name="Petersen F."/>
            <person name="Wong J."/>
        </authorList>
    </citation>
    <scope>NUCLEOTIDE SEQUENCE</scope>
    <source>
        <strain evidence="2">GSM-AAB239-AS_SAM_17_03QT</strain>
    </source>
</reference>
<comment type="caution">
    <text evidence="2">The sequence shown here is derived from an EMBL/GenBank/DDBJ whole genome shotgun (WGS) entry which is preliminary data.</text>
</comment>
<accession>A0AAX6IEE3</accession>
<dbReference type="EMBL" id="JANAVB010002199">
    <property type="protein sequence ID" value="KAJ6851616.1"/>
    <property type="molecule type" value="Genomic_DNA"/>
</dbReference>
<dbReference type="Proteomes" id="UP001140949">
    <property type="component" value="Unassembled WGS sequence"/>
</dbReference>
<gene>
    <name evidence="2" type="ORF">M6B38_259905</name>
</gene>
<feature type="region of interest" description="Disordered" evidence="1">
    <location>
        <begin position="116"/>
        <end position="143"/>
    </location>
</feature>
<dbReference type="PANTHER" id="PTHR34285:SF3">
    <property type="entry name" value="OS08G0510800 PROTEIN"/>
    <property type="match status" value="1"/>
</dbReference>